<feature type="region of interest" description="Disordered" evidence="1">
    <location>
        <begin position="56"/>
        <end position="79"/>
    </location>
</feature>
<keyword evidence="3" id="KW-1185">Reference proteome</keyword>
<dbReference type="Proteomes" id="UP000078544">
    <property type="component" value="Unassembled WGS sequence"/>
</dbReference>
<evidence type="ECO:0000313" key="2">
    <source>
        <dbReference type="EMBL" id="KZZ87903.1"/>
    </source>
</evidence>
<feature type="compositionally biased region" description="Polar residues" evidence="1">
    <location>
        <begin position="233"/>
        <end position="242"/>
    </location>
</feature>
<gene>
    <name evidence="2" type="ORF">AAL_08234</name>
</gene>
<feature type="compositionally biased region" description="Pro residues" evidence="1">
    <location>
        <begin position="176"/>
        <end position="191"/>
    </location>
</feature>
<protein>
    <submittedName>
        <fullName evidence="2">Uncharacterized protein</fullName>
    </submittedName>
</protein>
<comment type="caution">
    <text evidence="2">The sequence shown here is derived from an EMBL/GenBank/DDBJ whole genome shotgun (WGS) entry which is preliminary data.</text>
</comment>
<dbReference type="EMBL" id="AZGY01000033">
    <property type="protein sequence ID" value="KZZ87903.1"/>
    <property type="molecule type" value="Genomic_DNA"/>
</dbReference>
<evidence type="ECO:0000256" key="1">
    <source>
        <dbReference type="SAM" id="MobiDB-lite"/>
    </source>
</evidence>
<evidence type="ECO:0000313" key="3">
    <source>
        <dbReference type="Proteomes" id="UP000078544"/>
    </source>
</evidence>
<accession>A0A162I2U3</accession>
<feature type="compositionally biased region" description="Basic and acidic residues" evidence="1">
    <location>
        <begin position="245"/>
        <end position="291"/>
    </location>
</feature>
<dbReference type="AlphaFoldDB" id="A0A162I2U3"/>
<feature type="region of interest" description="Disordered" evidence="1">
    <location>
        <begin position="229"/>
        <end position="297"/>
    </location>
</feature>
<proteinExistence type="predicted"/>
<reference evidence="2 3" key="1">
    <citation type="journal article" date="2016" name="Genome Biol. Evol.">
        <title>Divergent and convergent evolution of fungal pathogenicity.</title>
        <authorList>
            <person name="Shang Y."/>
            <person name="Xiao G."/>
            <person name="Zheng P."/>
            <person name="Cen K."/>
            <person name="Zhan S."/>
            <person name="Wang C."/>
        </authorList>
    </citation>
    <scope>NUCLEOTIDE SEQUENCE [LARGE SCALE GENOMIC DNA]</scope>
    <source>
        <strain evidence="2 3">RCEF 2490</strain>
    </source>
</reference>
<organism evidence="2 3">
    <name type="scientific">Moelleriella libera RCEF 2490</name>
    <dbReference type="NCBI Taxonomy" id="1081109"/>
    <lineage>
        <taxon>Eukaryota</taxon>
        <taxon>Fungi</taxon>
        <taxon>Dikarya</taxon>
        <taxon>Ascomycota</taxon>
        <taxon>Pezizomycotina</taxon>
        <taxon>Sordariomycetes</taxon>
        <taxon>Hypocreomycetidae</taxon>
        <taxon>Hypocreales</taxon>
        <taxon>Clavicipitaceae</taxon>
        <taxon>Moelleriella</taxon>
    </lineage>
</organism>
<name>A0A162I2U3_9HYPO</name>
<feature type="region of interest" description="Disordered" evidence="1">
    <location>
        <begin position="163"/>
        <end position="194"/>
    </location>
</feature>
<sequence>MERTRPHAESNDFFDHSSIEEQLPYTTAQVRLTFMLEQDRRIPRHVRQQRCRDFQARAAGQHHRHQPATPSPLTQPAWDQHTVCTPTRSRQGLPTGTSGDTIDQGEHVCPIFLHGLNEGPNLLHPPGLERVAPEEWARHYINETRHSVQEVSPIEETWRSEDAPYQGQDQRRGPLVVPPPPGAPPPPPPDLPHMTVPSRLYEGLYSEDPPTYPMAPVEAFARIGAAMERSRTPRQGTSQNMDHSVLLRESRRDDQHDNETCRSQHYKAQREFLRRDPSQARDRRPETERAVHQCAVL</sequence>